<evidence type="ECO:0000256" key="1">
    <source>
        <dbReference type="SAM" id="MobiDB-lite"/>
    </source>
</evidence>
<reference evidence="2" key="1">
    <citation type="submission" date="2023-04" db="EMBL/GenBank/DDBJ databases">
        <title>Black Yeasts Isolated from many extreme environments.</title>
        <authorList>
            <person name="Coleine C."/>
            <person name="Stajich J.E."/>
            <person name="Selbmann L."/>
        </authorList>
    </citation>
    <scope>NUCLEOTIDE SEQUENCE</scope>
    <source>
        <strain evidence="2">CCFEE 5312</strain>
    </source>
</reference>
<sequence length="673" mass="74080">MKQIERISGPSSRTCRETASTRFNGRDRVVERGMVDSHEFLAGWATAWTQSALLHGSFQIVHVTLSSSTLVGYASTYTLCLSLCPVHGFYETMGYRQMTPPVTNVYEDFNSFLCPGGSASTNASFWPQDWSPDSVMTAGTQATTPPRSPAMHKIREIGPTLLPRVRPQDQTVEMASTPAFYSHSRTASLPANAFPMQSGSYLPPVPTLERRSASPAGRNPLPTPVSASSTYDHMMMDTASRRPSIGPRSVSTTNIRSHSRNSSSTSIDASVLGRYGFPTYRQSPTPQPMPSNSAPMSRNPSAMSHLAPIVMPNGHVQSYPARRRTASPPANPSRLSVEVDFDPQLDVEQSSILDYLTTSNPTPSLVQRTIEPNRTQCPYMWYDVRNVTPWSAFNISTLSAVPGFLGLLQVKVAVRNLPAPGKVNLNPETATQLADMCAKHHAVKVNAALKVALGEKHMAMRALQSAGSARQQPEFVSNYQSDIEKTIYGDGRGRVVGIVKCYDQWNSGLRNGTPPNKVQYLRGLAHLHHFMREHGCRYGFIMTEIELVCVRAGGPSSNDVAVPIFGFLEVADPVRISDAGMNENGNLRMTAGLALWYLHMLAKPQPLDGQMHWKMDVGGPAALTRQHHLARDSWMPTIITQPEKRAVKLARGWVFPEEALSKREVGRGRRNKN</sequence>
<name>A0AAJ0G5K5_9PEZI</name>
<protein>
    <recommendedName>
        <fullName evidence="4">Sialidase</fullName>
    </recommendedName>
</protein>
<dbReference type="Proteomes" id="UP001271007">
    <property type="component" value="Unassembled WGS sequence"/>
</dbReference>
<organism evidence="2 3">
    <name type="scientific">Extremus antarcticus</name>
    <dbReference type="NCBI Taxonomy" id="702011"/>
    <lineage>
        <taxon>Eukaryota</taxon>
        <taxon>Fungi</taxon>
        <taxon>Dikarya</taxon>
        <taxon>Ascomycota</taxon>
        <taxon>Pezizomycotina</taxon>
        <taxon>Dothideomycetes</taxon>
        <taxon>Dothideomycetidae</taxon>
        <taxon>Mycosphaerellales</taxon>
        <taxon>Extremaceae</taxon>
        <taxon>Extremus</taxon>
    </lineage>
</organism>
<feature type="compositionally biased region" description="Low complexity" evidence="1">
    <location>
        <begin position="251"/>
        <end position="267"/>
    </location>
</feature>
<evidence type="ECO:0000313" key="3">
    <source>
        <dbReference type="Proteomes" id="UP001271007"/>
    </source>
</evidence>
<feature type="region of interest" description="Disordered" evidence="1">
    <location>
        <begin position="205"/>
        <end position="267"/>
    </location>
</feature>
<accession>A0AAJ0G5K5</accession>
<dbReference type="AlphaFoldDB" id="A0AAJ0G5K5"/>
<keyword evidence="3" id="KW-1185">Reference proteome</keyword>
<proteinExistence type="predicted"/>
<dbReference type="EMBL" id="JAWDJX010000042">
    <property type="protein sequence ID" value="KAK3049106.1"/>
    <property type="molecule type" value="Genomic_DNA"/>
</dbReference>
<evidence type="ECO:0008006" key="4">
    <source>
        <dbReference type="Google" id="ProtNLM"/>
    </source>
</evidence>
<gene>
    <name evidence="2" type="ORF">LTR09_009525</name>
</gene>
<evidence type="ECO:0000313" key="2">
    <source>
        <dbReference type="EMBL" id="KAK3049106.1"/>
    </source>
</evidence>
<comment type="caution">
    <text evidence="2">The sequence shown here is derived from an EMBL/GenBank/DDBJ whole genome shotgun (WGS) entry which is preliminary data.</text>
</comment>